<dbReference type="EC" id="2.3.1.-" evidence="4"/>
<dbReference type="Pfam" id="PF19040">
    <property type="entry name" value="SGNH"/>
    <property type="match status" value="1"/>
</dbReference>
<keyword evidence="1" id="KW-0812">Transmembrane</keyword>
<evidence type="ECO:0000313" key="4">
    <source>
        <dbReference type="EMBL" id="MES5326170.1"/>
    </source>
</evidence>
<keyword evidence="5" id="KW-1185">Reference proteome</keyword>
<feature type="transmembrane region" description="Helical" evidence="1">
    <location>
        <begin position="143"/>
        <end position="159"/>
    </location>
</feature>
<evidence type="ECO:0000259" key="3">
    <source>
        <dbReference type="Pfam" id="PF19040"/>
    </source>
</evidence>
<feature type="transmembrane region" description="Helical" evidence="1">
    <location>
        <begin position="251"/>
        <end position="269"/>
    </location>
</feature>
<dbReference type="GO" id="GO:0016746">
    <property type="term" value="F:acyltransferase activity"/>
    <property type="evidence" value="ECO:0007669"/>
    <property type="project" value="UniProtKB-KW"/>
</dbReference>
<dbReference type="PANTHER" id="PTHR23028">
    <property type="entry name" value="ACETYLTRANSFERASE"/>
    <property type="match status" value="1"/>
</dbReference>
<dbReference type="PANTHER" id="PTHR23028:SF53">
    <property type="entry name" value="ACYL_TRANSF_3 DOMAIN-CONTAINING PROTEIN"/>
    <property type="match status" value="1"/>
</dbReference>
<feature type="transmembrane region" description="Helical" evidence="1">
    <location>
        <begin position="198"/>
        <end position="219"/>
    </location>
</feature>
<dbReference type="Proteomes" id="UP001437419">
    <property type="component" value="Unassembled WGS sequence"/>
</dbReference>
<dbReference type="InterPro" id="IPR002656">
    <property type="entry name" value="Acyl_transf_3_dom"/>
</dbReference>
<feature type="transmembrane region" description="Helical" evidence="1">
    <location>
        <begin position="226"/>
        <end position="245"/>
    </location>
</feature>
<keyword evidence="4" id="KW-0808">Transferase</keyword>
<protein>
    <submittedName>
        <fullName evidence="4">Acyltransferase family protein</fullName>
        <ecNumber evidence="4">2.3.1.-</ecNumber>
    </submittedName>
</protein>
<sequence length="627" mass="70970">MMKYRSDIDGLRALAVLFVLIFHLDSNWLPGGFVGVDVFFVISGFLISQIIKTEVMAGDFFFAEFYKRRIRRILPPLYIILFFSLLFGFVFFIPEDFDQLFLSVFYSSFFLANRFFSKDGGYFDISSDEKPLLHIWSLSIEEQFYFIWPVVFIVFFKLFSKYKKENQDAVLASVVACVVALGFAYSQFYLLSSKAGDSVYFLLRLRFSELLVGALFAFLPTYAHRLGCHLLQLTGVVLIVSGLLVLDKHSLFPGLNALLPCFGAGLLIYGGRSEQALGGLVMRFFQMPWMVAIGLISYSLYLWHWPVLAYLRYVYGAYGLPTSWMLVAVPSIFALAYLTYRFVELPCKRLSINFTKAFLLLFLAPALLLIMLGAGLKAVKPSLDFDPALLNYGTDVCHGNFDKRCLRGSPDSSRRVLVTGDSHAAALNSFIDEVGRHEGWQAYVVTASSCSPVFGFSENVLPESSREPCKNLKEYVVNAYQQYDAVVFTSFWSYQLGDEPELADPVYLSKLEQTLRSMAQTTPIYVLSDVPELPVSPIRLELFDRLGLHIERESGGKADSANVRIKQIVDRIPNVHWVELGPVAKKLSEQGRYAGRMAYFDNNHLNVYGSMSLGQLFVQEGHRLLSR</sequence>
<feature type="transmembrane region" description="Helical" evidence="1">
    <location>
        <begin position="171"/>
        <end position="192"/>
    </location>
</feature>
<evidence type="ECO:0000259" key="2">
    <source>
        <dbReference type="Pfam" id="PF01757"/>
    </source>
</evidence>
<keyword evidence="4" id="KW-0012">Acyltransferase</keyword>
<keyword evidence="1" id="KW-0472">Membrane</keyword>
<name>A0ABV2BNR4_9BURK</name>
<feature type="transmembrane region" description="Helical" evidence="1">
    <location>
        <begin position="30"/>
        <end position="51"/>
    </location>
</feature>
<dbReference type="RefSeq" id="WP_353640278.1">
    <property type="nucleotide sequence ID" value="NZ_JBEUDR010000006.1"/>
</dbReference>
<evidence type="ECO:0000313" key="5">
    <source>
        <dbReference type="Proteomes" id="UP001437419"/>
    </source>
</evidence>
<proteinExistence type="predicted"/>
<gene>
    <name evidence="4" type="ORF">ABU900_17325</name>
</gene>
<reference evidence="4 5" key="1">
    <citation type="submission" date="2024-06" db="EMBL/GenBank/DDBJ databases">
        <title>Alcaligenes phenolicus JC896.</title>
        <authorList>
            <person name="Venkata Ramana C."/>
            <person name="Sasikala C."/>
            <person name="Mahima D."/>
        </authorList>
    </citation>
    <scope>NUCLEOTIDE SEQUENCE [LARGE SCALE GENOMIC DNA]</scope>
    <source>
        <strain evidence="4 5">JC896</strain>
    </source>
</reference>
<accession>A0ABV2BNR4</accession>
<dbReference type="Pfam" id="PF01757">
    <property type="entry name" value="Acyl_transf_3"/>
    <property type="match status" value="1"/>
</dbReference>
<feature type="domain" description="Acyltransferase 3" evidence="2">
    <location>
        <begin position="7"/>
        <end position="341"/>
    </location>
</feature>
<feature type="transmembrane region" description="Helical" evidence="1">
    <location>
        <begin position="281"/>
        <end position="303"/>
    </location>
</feature>
<feature type="transmembrane region" description="Helical" evidence="1">
    <location>
        <begin position="355"/>
        <end position="376"/>
    </location>
</feature>
<feature type="domain" description="SGNH" evidence="3">
    <location>
        <begin position="397"/>
        <end position="618"/>
    </location>
</feature>
<comment type="caution">
    <text evidence="4">The sequence shown here is derived from an EMBL/GenBank/DDBJ whole genome shotgun (WGS) entry which is preliminary data.</text>
</comment>
<dbReference type="InterPro" id="IPR043968">
    <property type="entry name" value="SGNH"/>
</dbReference>
<keyword evidence="1" id="KW-1133">Transmembrane helix</keyword>
<organism evidence="4 5">
    <name type="scientific">Alcaligenes phenolicus</name>
    <dbReference type="NCBI Taxonomy" id="232846"/>
    <lineage>
        <taxon>Bacteria</taxon>
        <taxon>Pseudomonadati</taxon>
        <taxon>Pseudomonadota</taxon>
        <taxon>Betaproteobacteria</taxon>
        <taxon>Burkholderiales</taxon>
        <taxon>Alcaligenaceae</taxon>
        <taxon>Alcaligenes</taxon>
    </lineage>
</organism>
<feature type="transmembrane region" description="Helical" evidence="1">
    <location>
        <begin position="323"/>
        <end position="343"/>
    </location>
</feature>
<evidence type="ECO:0000256" key="1">
    <source>
        <dbReference type="SAM" id="Phobius"/>
    </source>
</evidence>
<feature type="transmembrane region" description="Helical" evidence="1">
    <location>
        <begin position="72"/>
        <end position="93"/>
    </location>
</feature>
<dbReference type="EMBL" id="JBEUDR010000006">
    <property type="protein sequence ID" value="MES5326170.1"/>
    <property type="molecule type" value="Genomic_DNA"/>
</dbReference>
<dbReference type="InterPro" id="IPR050879">
    <property type="entry name" value="Acyltransferase_3"/>
</dbReference>